<accession>A0A0S4SEU3</accession>
<dbReference type="RefSeq" id="WP_059431995.1">
    <property type="nucleotide sequence ID" value="NZ_FAUU01000004.1"/>
</dbReference>
<keyword evidence="3" id="KW-0328">Glycosyltransferase</keyword>
<evidence type="ECO:0000313" key="4">
    <source>
        <dbReference type="Proteomes" id="UP000052237"/>
    </source>
</evidence>
<dbReference type="Proteomes" id="UP000052237">
    <property type="component" value="Unassembled WGS sequence"/>
</dbReference>
<dbReference type="SUPFAM" id="SSF53756">
    <property type="entry name" value="UDP-Glycosyltransferase/glycogen phosphorylase"/>
    <property type="match status" value="1"/>
</dbReference>
<evidence type="ECO:0000313" key="3">
    <source>
        <dbReference type="EMBL" id="CUU84045.1"/>
    </source>
</evidence>
<dbReference type="EMBL" id="FAVB01000003">
    <property type="protein sequence ID" value="CUU84045.1"/>
    <property type="molecule type" value="Genomic_DNA"/>
</dbReference>
<dbReference type="Pfam" id="PF00534">
    <property type="entry name" value="Glycos_transf_1"/>
    <property type="match status" value="1"/>
</dbReference>
<keyword evidence="3" id="KW-0808">Transferase</keyword>
<dbReference type="AlphaFoldDB" id="A0A0S4SEU3"/>
<reference evidence="3 4" key="1">
    <citation type="submission" date="2015-11" db="EMBL/GenBank/DDBJ databases">
        <authorList>
            <consortium name="Pathogen Informatics"/>
        </authorList>
    </citation>
    <scope>NUCLEOTIDE SEQUENCE [LARGE SCALE GENOMIC DNA]</scope>
    <source>
        <strain evidence="3 4">006A-0059</strain>
    </source>
</reference>
<proteinExistence type="predicted"/>
<feature type="domain" description="Glycosyl transferase family 1" evidence="1">
    <location>
        <begin position="172"/>
        <end position="312"/>
    </location>
</feature>
<organism evidence="3 4">
    <name type="scientific">Campylobacter hyointestinalis subsp. hyointestinalis</name>
    <dbReference type="NCBI Taxonomy" id="91352"/>
    <lineage>
        <taxon>Bacteria</taxon>
        <taxon>Pseudomonadati</taxon>
        <taxon>Campylobacterota</taxon>
        <taxon>Epsilonproteobacteria</taxon>
        <taxon>Campylobacterales</taxon>
        <taxon>Campylobacteraceae</taxon>
        <taxon>Campylobacter</taxon>
    </lineage>
</organism>
<dbReference type="EC" id="2.4.1.57" evidence="3"/>
<dbReference type="GO" id="GO:0016757">
    <property type="term" value="F:glycosyltransferase activity"/>
    <property type="evidence" value="ECO:0007669"/>
    <property type="project" value="UniProtKB-KW"/>
</dbReference>
<feature type="domain" description="Glycosyltransferase subfamily 4-like N-terminal" evidence="2">
    <location>
        <begin position="13"/>
        <end position="162"/>
    </location>
</feature>
<dbReference type="PANTHER" id="PTHR12526">
    <property type="entry name" value="GLYCOSYLTRANSFERASE"/>
    <property type="match status" value="1"/>
</dbReference>
<evidence type="ECO:0000259" key="2">
    <source>
        <dbReference type="Pfam" id="PF13439"/>
    </source>
</evidence>
<dbReference type="Pfam" id="PF13439">
    <property type="entry name" value="Glyco_transf_4"/>
    <property type="match status" value="1"/>
</dbReference>
<evidence type="ECO:0000259" key="1">
    <source>
        <dbReference type="Pfam" id="PF00534"/>
    </source>
</evidence>
<dbReference type="InterPro" id="IPR028098">
    <property type="entry name" value="Glyco_trans_4-like_N"/>
</dbReference>
<gene>
    <name evidence="3" type="primary">pimB</name>
    <name evidence="3" type="ORF">ERS686654_01483</name>
</gene>
<name>A0A0S4SEU3_CAMHY</name>
<sequence>MKVLFVISTLRAGGAERVASTLAHKFSQYFDVTLLKFDNDEPFYELGDEVKLKEPGLSVSDKGIWGNLKKRFGKIFWIRKFIKDEKFDLVVSFMDSTNLLVTLANLGLKSRLIITEHSYHKFLSIKWQILKRIFYPLADALVVLTKEDLRHYDFVKSKVIYNPMFLKGFDTKLEKENLILFVGRLIKVKGCDIFLRSLNLIKDDLKDWKIAVLGDGEDKESLCKLALNLGLNVEFKGAVNNISDYYKKAKILTLSSRSEGLGNAFIEAIFYDVLRVATPTSGAKELINDGFDGLLSEDFEPQSLAKKIKIALGYDLSLVENARSKRDKFELETIFKEWENLIKEVVK</sequence>
<protein>
    <submittedName>
        <fullName evidence="3">General glycosylation pathway protein</fullName>
        <ecNumber evidence="3">2.4.1.57</ecNumber>
    </submittedName>
</protein>
<dbReference type="InterPro" id="IPR001296">
    <property type="entry name" value="Glyco_trans_1"/>
</dbReference>
<comment type="caution">
    <text evidence="3">The sequence shown here is derived from an EMBL/GenBank/DDBJ whole genome shotgun (WGS) entry which is preliminary data.</text>
</comment>
<keyword evidence="4" id="KW-1185">Reference proteome</keyword>
<dbReference type="PANTHER" id="PTHR12526:SF630">
    <property type="entry name" value="GLYCOSYLTRANSFERASE"/>
    <property type="match status" value="1"/>
</dbReference>
<dbReference type="Gene3D" id="3.40.50.2000">
    <property type="entry name" value="Glycogen Phosphorylase B"/>
    <property type="match status" value="2"/>
</dbReference>